<name>A0A927F474_9BACT</name>
<evidence type="ECO:0000256" key="7">
    <source>
        <dbReference type="ARBA" id="ARBA00023237"/>
    </source>
</evidence>
<protein>
    <submittedName>
        <fullName evidence="9">Transporter</fullName>
    </submittedName>
</protein>
<keyword evidence="5 8" id="KW-0732">Signal</keyword>
<evidence type="ECO:0000313" key="10">
    <source>
        <dbReference type="Proteomes" id="UP000622317"/>
    </source>
</evidence>
<evidence type="ECO:0000256" key="1">
    <source>
        <dbReference type="ARBA" id="ARBA00004571"/>
    </source>
</evidence>
<dbReference type="PANTHER" id="PTHR35093">
    <property type="entry name" value="OUTER MEMBRANE PROTEIN NMB0088-RELATED"/>
    <property type="match status" value="1"/>
</dbReference>
<feature type="chain" id="PRO_5036772271" evidence="8">
    <location>
        <begin position="23"/>
        <end position="454"/>
    </location>
</feature>
<dbReference type="RefSeq" id="WP_191615228.1">
    <property type="nucleotide sequence ID" value="NZ_JACYFG010000002.1"/>
</dbReference>
<comment type="caution">
    <text evidence="9">The sequence shown here is derived from an EMBL/GenBank/DDBJ whole genome shotgun (WGS) entry which is preliminary data.</text>
</comment>
<evidence type="ECO:0000256" key="4">
    <source>
        <dbReference type="ARBA" id="ARBA00022692"/>
    </source>
</evidence>
<feature type="signal peptide" evidence="8">
    <location>
        <begin position="1"/>
        <end position="22"/>
    </location>
</feature>
<keyword evidence="6" id="KW-0472">Membrane</keyword>
<evidence type="ECO:0000256" key="2">
    <source>
        <dbReference type="ARBA" id="ARBA00008163"/>
    </source>
</evidence>
<dbReference type="GO" id="GO:0009279">
    <property type="term" value="C:cell outer membrane"/>
    <property type="evidence" value="ECO:0007669"/>
    <property type="project" value="UniProtKB-SubCell"/>
</dbReference>
<keyword evidence="7" id="KW-0998">Cell outer membrane</keyword>
<keyword evidence="4" id="KW-0812">Transmembrane</keyword>
<dbReference type="PANTHER" id="PTHR35093:SF8">
    <property type="entry name" value="OUTER MEMBRANE PROTEIN NMB0088-RELATED"/>
    <property type="match status" value="1"/>
</dbReference>
<proteinExistence type="inferred from homology"/>
<evidence type="ECO:0000313" key="9">
    <source>
        <dbReference type="EMBL" id="MBD5778103.1"/>
    </source>
</evidence>
<evidence type="ECO:0000256" key="8">
    <source>
        <dbReference type="SAM" id="SignalP"/>
    </source>
</evidence>
<comment type="similarity">
    <text evidence="2">Belongs to the OmpP1/FadL family.</text>
</comment>
<keyword evidence="10" id="KW-1185">Reference proteome</keyword>
<dbReference type="Gene3D" id="2.40.160.60">
    <property type="entry name" value="Outer membrane protein transport protein (OMPP1/FadL/TodX)"/>
    <property type="match status" value="1"/>
</dbReference>
<dbReference type="SUPFAM" id="SSF56935">
    <property type="entry name" value="Porins"/>
    <property type="match status" value="1"/>
</dbReference>
<dbReference type="GO" id="GO:0015483">
    <property type="term" value="F:long-chain fatty acid transporting porin activity"/>
    <property type="evidence" value="ECO:0007669"/>
    <property type="project" value="TreeGrafter"/>
</dbReference>
<dbReference type="EMBL" id="JACYFG010000002">
    <property type="protein sequence ID" value="MBD5778103.1"/>
    <property type="molecule type" value="Genomic_DNA"/>
</dbReference>
<evidence type="ECO:0000256" key="6">
    <source>
        <dbReference type="ARBA" id="ARBA00023136"/>
    </source>
</evidence>
<gene>
    <name evidence="9" type="ORF">IEN85_01165</name>
</gene>
<comment type="subcellular location">
    <subcellularLocation>
        <location evidence="1">Cell outer membrane</location>
        <topology evidence="1">Multi-pass membrane protein</topology>
    </subcellularLocation>
</comment>
<evidence type="ECO:0000256" key="3">
    <source>
        <dbReference type="ARBA" id="ARBA00022452"/>
    </source>
</evidence>
<dbReference type="Proteomes" id="UP000622317">
    <property type="component" value="Unassembled WGS sequence"/>
</dbReference>
<organism evidence="9 10">
    <name type="scientific">Pelagicoccus enzymogenes</name>
    <dbReference type="NCBI Taxonomy" id="2773457"/>
    <lineage>
        <taxon>Bacteria</taxon>
        <taxon>Pseudomonadati</taxon>
        <taxon>Verrucomicrobiota</taxon>
        <taxon>Opitutia</taxon>
        <taxon>Puniceicoccales</taxon>
        <taxon>Pelagicoccaceae</taxon>
        <taxon>Pelagicoccus</taxon>
    </lineage>
</organism>
<accession>A0A927F474</accession>
<dbReference type="InterPro" id="IPR005017">
    <property type="entry name" value="OMPP1/FadL/TodX"/>
</dbReference>
<sequence>MRCRPQTFCVCAALAASVLAPAGFSAGFAIQEQSVSGLGNAYAGGAASAEDASTVYFNPAGMSLIEKPQLHAGLHLILPEAAFTDFGSTTLAAPTQGSDAVSEEEALVPNLFYVAPFNDDLVWGLGVSAPYGLTTDYGEDWVGRYVARRTELKTVLVNPSLAYRVNDKLSIGGGLDYVKADAVLSNAIDMGLVFLNQYQSGGIPSNSQTMAIAGDVQANLGGSKYDGGIRLEGDGDGWGFNVGALYEINDDWRWGVHYRSKVELALSGQADFTVGALEGLLGPAFADQGGGVDITLPDTLSISFYGNVNERLSLMADVTKTSWSEFQELRIVFENPSPPATVIPELWEDVNKYSLGASYRFNDRVTGRFGLAYDESPVPNDDVRSPRIPDEDRKWIALGLSLAATKQLDLHFAYVNILVDDPMIDNSSHAAGQRLHGKIDASVSLLSVGLSKRF</sequence>
<dbReference type="AlphaFoldDB" id="A0A927F474"/>
<keyword evidence="3" id="KW-1134">Transmembrane beta strand</keyword>
<reference evidence="9" key="1">
    <citation type="submission" date="2020-09" db="EMBL/GenBank/DDBJ databases">
        <title>Pelagicoccus enzymogenes sp. nov. with an EPS production, isolated from marine sediment.</title>
        <authorList>
            <person name="Feng X."/>
        </authorList>
    </citation>
    <scope>NUCLEOTIDE SEQUENCE</scope>
    <source>
        <strain evidence="9">NFK12</strain>
    </source>
</reference>
<dbReference type="Pfam" id="PF03349">
    <property type="entry name" value="Toluene_X"/>
    <property type="match status" value="1"/>
</dbReference>
<evidence type="ECO:0000256" key="5">
    <source>
        <dbReference type="ARBA" id="ARBA00022729"/>
    </source>
</evidence>